<dbReference type="PANTHER" id="PTHR33498:SF1">
    <property type="entry name" value="TRANSPOSASE FOR INSERTION SEQUENCE ELEMENT IS1557"/>
    <property type="match status" value="1"/>
</dbReference>
<feature type="domain" description="Transposase IS204/IS1001/IS1096/IS1165 DDE" evidence="1">
    <location>
        <begin position="76"/>
        <end position="193"/>
    </location>
</feature>
<protein>
    <submittedName>
        <fullName evidence="2">Transposase</fullName>
    </submittedName>
</protein>
<dbReference type="Pfam" id="PF01610">
    <property type="entry name" value="DDE_Tnp_ISL3"/>
    <property type="match status" value="1"/>
</dbReference>
<keyword evidence="3" id="KW-1185">Reference proteome</keyword>
<reference evidence="3" key="1">
    <citation type="journal article" date="2019" name="Int. J. Syst. Evol. Microbiol.">
        <title>The Global Catalogue of Microorganisms (GCM) 10K type strain sequencing project: providing services to taxonomists for standard genome sequencing and annotation.</title>
        <authorList>
            <consortium name="The Broad Institute Genomics Platform"/>
            <consortium name="The Broad Institute Genome Sequencing Center for Infectious Disease"/>
            <person name="Wu L."/>
            <person name="Ma J."/>
        </authorList>
    </citation>
    <scope>NUCLEOTIDE SEQUENCE [LARGE SCALE GENOMIC DNA]</scope>
    <source>
        <strain evidence="3">CCUG 53903</strain>
    </source>
</reference>
<dbReference type="InterPro" id="IPR002560">
    <property type="entry name" value="Transposase_DDE"/>
</dbReference>
<proteinExistence type="predicted"/>
<organism evidence="2 3">
    <name type="scientific">Nonomuraea insulae</name>
    <dbReference type="NCBI Taxonomy" id="1616787"/>
    <lineage>
        <taxon>Bacteria</taxon>
        <taxon>Bacillati</taxon>
        <taxon>Actinomycetota</taxon>
        <taxon>Actinomycetes</taxon>
        <taxon>Streptosporangiales</taxon>
        <taxon>Streptosporangiaceae</taxon>
        <taxon>Nonomuraea</taxon>
    </lineage>
</organism>
<accession>A0ABW1CCT4</accession>
<name>A0ABW1CCT4_9ACTN</name>
<evidence type="ECO:0000259" key="1">
    <source>
        <dbReference type="Pfam" id="PF01610"/>
    </source>
</evidence>
<evidence type="ECO:0000313" key="2">
    <source>
        <dbReference type="EMBL" id="MFC5823247.1"/>
    </source>
</evidence>
<dbReference type="RefSeq" id="WP_379512786.1">
    <property type="nucleotide sequence ID" value="NZ_JBHSPA010000007.1"/>
</dbReference>
<sequence>MAAPLAGWPSMLDDYKVHLHRRWNSGCTNIKQLHREIAMQGFRGTYWTVYRYLAPFKGSAAPAAVPSPPKVRHITSWIRRRPDNLDADEQVKLKEVRAACLHLDILRGHVEEFAKMMTGRHGERLDAWIAAVRTDDLPYLHTFANGLERDHAAVLNGLMLPYSSGAVEGKVCIKIKFLKRLMFGRANYDLLRKMALLN</sequence>
<gene>
    <name evidence="2" type="ORF">ACFPZ3_05220</name>
</gene>
<comment type="caution">
    <text evidence="2">The sequence shown here is derived from an EMBL/GenBank/DDBJ whole genome shotgun (WGS) entry which is preliminary data.</text>
</comment>
<dbReference type="EMBL" id="JBHSPA010000007">
    <property type="protein sequence ID" value="MFC5823247.1"/>
    <property type="molecule type" value="Genomic_DNA"/>
</dbReference>
<evidence type="ECO:0000313" key="3">
    <source>
        <dbReference type="Proteomes" id="UP001596058"/>
    </source>
</evidence>
<dbReference type="InterPro" id="IPR047951">
    <property type="entry name" value="Transpos_ISL3"/>
</dbReference>
<dbReference type="PANTHER" id="PTHR33498">
    <property type="entry name" value="TRANSPOSASE FOR INSERTION SEQUENCE ELEMENT IS1557"/>
    <property type="match status" value="1"/>
</dbReference>
<dbReference type="Proteomes" id="UP001596058">
    <property type="component" value="Unassembled WGS sequence"/>
</dbReference>